<dbReference type="EMBL" id="FOSW01000014">
    <property type="protein sequence ID" value="SFL62890.1"/>
    <property type="molecule type" value="Genomic_DNA"/>
</dbReference>
<dbReference type="RefSeq" id="WP_091328441.1">
    <property type="nucleotide sequence ID" value="NZ_FOSW01000014.1"/>
</dbReference>
<keyword evidence="1" id="KW-1133">Transmembrane helix</keyword>
<keyword evidence="4" id="KW-1185">Reference proteome</keyword>
<evidence type="ECO:0000313" key="3">
    <source>
        <dbReference type="EMBL" id="SFL62890.1"/>
    </source>
</evidence>
<dbReference type="Proteomes" id="UP000199152">
    <property type="component" value="Unassembled WGS sequence"/>
</dbReference>
<keyword evidence="1" id="KW-0812">Transmembrane</keyword>
<feature type="domain" description="Low molecular weight protein antigen 6 PH" evidence="2">
    <location>
        <begin position="53"/>
        <end position="132"/>
    </location>
</feature>
<dbReference type="InterPro" id="IPR019692">
    <property type="entry name" value="CFP-6_PH"/>
</dbReference>
<sequence length="143" mass="14943">MDWSAPGAQTAVLAAAGVVLGVVAVLLDPLGRLLVGGAALLLVALAARDRLLRPRLSAGPAGVAVRTLTGTVRLPWPQLRVGVRETRRLGVRSRLLELDTAAGPDDDGMLILLGRRDLGAPPEEVARALQDLASRGGHGRFRP</sequence>
<dbReference type="STRING" id="504800.SAMN04488085_11499"/>
<dbReference type="Pfam" id="PF10756">
    <property type="entry name" value="bPH_6"/>
    <property type="match status" value="1"/>
</dbReference>
<evidence type="ECO:0000259" key="2">
    <source>
        <dbReference type="Pfam" id="PF10756"/>
    </source>
</evidence>
<gene>
    <name evidence="3" type="ORF">SAMN04488085_11499</name>
</gene>
<evidence type="ECO:0000313" key="4">
    <source>
        <dbReference type="Proteomes" id="UP000199152"/>
    </source>
</evidence>
<proteinExistence type="predicted"/>
<feature type="transmembrane region" description="Helical" evidence="1">
    <location>
        <begin position="31"/>
        <end position="47"/>
    </location>
</feature>
<dbReference type="AlphaFoldDB" id="A0A1I4J8L8"/>
<evidence type="ECO:0000256" key="1">
    <source>
        <dbReference type="SAM" id="Phobius"/>
    </source>
</evidence>
<keyword evidence="1" id="KW-0472">Membrane</keyword>
<reference evidence="4" key="1">
    <citation type="submission" date="2016-10" db="EMBL/GenBank/DDBJ databases">
        <authorList>
            <person name="Varghese N."/>
            <person name="Submissions S."/>
        </authorList>
    </citation>
    <scope>NUCLEOTIDE SEQUENCE [LARGE SCALE GENOMIC DNA]</scope>
    <source>
        <strain evidence="4">DSM 45317</strain>
    </source>
</reference>
<accession>A0A1I4J8L8</accession>
<name>A0A1I4J8L8_9ACTN</name>
<organism evidence="3 4">
    <name type="scientific">Geodermatophilus ruber</name>
    <dbReference type="NCBI Taxonomy" id="504800"/>
    <lineage>
        <taxon>Bacteria</taxon>
        <taxon>Bacillati</taxon>
        <taxon>Actinomycetota</taxon>
        <taxon>Actinomycetes</taxon>
        <taxon>Geodermatophilales</taxon>
        <taxon>Geodermatophilaceae</taxon>
        <taxon>Geodermatophilus</taxon>
    </lineage>
</organism>
<protein>
    <submittedName>
        <fullName evidence="3">PH domain-containing protein</fullName>
    </submittedName>
</protein>
<dbReference type="InParanoid" id="A0A1I4J8L8"/>
<dbReference type="OrthoDB" id="5189227at2"/>